<sequence>MLKKSSCCEFAIRLSFFPNVNTRGLAYVGITLVVVAQFVRTSAMITCGESFNHLIQKSKKDNHVLITTGIYKYLRHPSYAGFFYWSVGTQFLLSNYLHIVLFSAASWWFFHIRIPYEEETLLDFFGHEYVSYGSKTWIGIPFVRSPVLEYALDQKEWVAKKNKATKAE</sequence>
<evidence type="ECO:0000256" key="4">
    <source>
        <dbReference type="ARBA" id="ARBA00022603"/>
    </source>
</evidence>
<keyword evidence="8 10" id="KW-1133">Transmembrane helix</keyword>
<evidence type="ECO:0000256" key="10">
    <source>
        <dbReference type="RuleBase" id="RU362022"/>
    </source>
</evidence>
<keyword evidence="4 10" id="KW-0489">Methyltransferase</keyword>
<evidence type="ECO:0000256" key="2">
    <source>
        <dbReference type="ARBA" id="ARBA00009140"/>
    </source>
</evidence>
<evidence type="ECO:0000256" key="1">
    <source>
        <dbReference type="ARBA" id="ARBA00004141"/>
    </source>
</evidence>
<keyword evidence="9 10" id="KW-0472">Membrane</keyword>
<feature type="transmembrane region" description="Helical" evidence="10">
    <location>
        <begin position="82"/>
        <end position="110"/>
    </location>
</feature>
<dbReference type="GO" id="GO:0032259">
    <property type="term" value="P:methylation"/>
    <property type="evidence" value="ECO:0007669"/>
    <property type="project" value="UniProtKB-KW"/>
</dbReference>
<evidence type="ECO:0000256" key="9">
    <source>
        <dbReference type="ARBA" id="ARBA00023136"/>
    </source>
</evidence>
<dbReference type="PROSITE" id="PS51564">
    <property type="entry name" value="SAM_ICMT"/>
    <property type="match status" value="1"/>
</dbReference>
<comment type="caution">
    <text evidence="10">Lacks conserved residue(s) required for the propagation of feature annotation.</text>
</comment>
<evidence type="ECO:0000256" key="8">
    <source>
        <dbReference type="ARBA" id="ARBA00022989"/>
    </source>
</evidence>
<dbReference type="PANTHER" id="PTHR12714:SF9">
    <property type="entry name" value="PROTEIN-S-ISOPRENYLCYSTEINE O-METHYLTRANSFERASE"/>
    <property type="match status" value="1"/>
</dbReference>
<reference evidence="11" key="1">
    <citation type="submission" date="2021-01" db="EMBL/GenBank/DDBJ databases">
        <authorList>
            <person name="Corre E."/>
            <person name="Pelletier E."/>
            <person name="Niang G."/>
            <person name="Scheremetjew M."/>
            <person name="Finn R."/>
            <person name="Kale V."/>
            <person name="Holt S."/>
            <person name="Cochrane G."/>
            <person name="Meng A."/>
            <person name="Brown T."/>
            <person name="Cohen L."/>
        </authorList>
    </citation>
    <scope>NUCLEOTIDE SEQUENCE</scope>
    <source>
        <strain evidence="11">CCMP 410</strain>
    </source>
</reference>
<comment type="similarity">
    <text evidence="2 10">Belongs to the class VI-like SAM-binding methyltransferase superfamily. Isoprenylcysteine carboxyl methyltransferase family.</text>
</comment>
<organism evidence="11">
    <name type="scientific">Grammatophora oceanica</name>
    <dbReference type="NCBI Taxonomy" id="210454"/>
    <lineage>
        <taxon>Eukaryota</taxon>
        <taxon>Sar</taxon>
        <taxon>Stramenopiles</taxon>
        <taxon>Ochrophyta</taxon>
        <taxon>Bacillariophyta</taxon>
        <taxon>Fragilariophyceae</taxon>
        <taxon>Fragilariophycidae</taxon>
        <taxon>Rhabdonematales</taxon>
        <taxon>Grammatophoraceae</taxon>
        <taxon>Grammatophora</taxon>
    </lineage>
</organism>
<proteinExistence type="inferred from homology"/>
<evidence type="ECO:0000256" key="3">
    <source>
        <dbReference type="ARBA" id="ARBA00012151"/>
    </source>
</evidence>
<comment type="catalytic activity">
    <reaction evidence="10">
        <text>[protein]-C-terminal S-[(2E,6E)-farnesyl]-L-cysteine + S-adenosyl-L-methionine = [protein]-C-terminal S-[(2E,6E)-farnesyl]-L-cysteine methyl ester + S-adenosyl-L-homocysteine</text>
        <dbReference type="Rhea" id="RHEA:21672"/>
        <dbReference type="Rhea" id="RHEA-COMP:12125"/>
        <dbReference type="Rhea" id="RHEA-COMP:12126"/>
        <dbReference type="ChEBI" id="CHEBI:57856"/>
        <dbReference type="ChEBI" id="CHEBI:59789"/>
        <dbReference type="ChEBI" id="CHEBI:90510"/>
        <dbReference type="ChEBI" id="CHEBI:90511"/>
        <dbReference type="EC" id="2.1.1.100"/>
    </reaction>
</comment>
<evidence type="ECO:0000256" key="7">
    <source>
        <dbReference type="ARBA" id="ARBA00022692"/>
    </source>
</evidence>
<dbReference type="AlphaFoldDB" id="A0A7S1VFV4"/>
<gene>
    <name evidence="11" type="ORF">GOCE00092_LOCUS20538</name>
</gene>
<accession>A0A7S1VFV4</accession>
<keyword evidence="6 10" id="KW-0949">S-adenosyl-L-methionine</keyword>
<keyword evidence="10" id="KW-0256">Endoplasmic reticulum</keyword>
<comment type="subcellular location">
    <subcellularLocation>
        <location evidence="10">Endoplasmic reticulum membrane</location>
        <topology evidence="10">Multi-pass membrane protein</topology>
    </subcellularLocation>
    <subcellularLocation>
        <location evidence="1">Membrane</location>
        <topology evidence="1">Multi-pass membrane protein</topology>
    </subcellularLocation>
</comment>
<dbReference type="InterPro" id="IPR007269">
    <property type="entry name" value="ICMT_MeTrfase"/>
</dbReference>
<dbReference type="Gene3D" id="1.20.120.1630">
    <property type="match status" value="1"/>
</dbReference>
<name>A0A7S1VFV4_9STRA</name>
<keyword evidence="5" id="KW-0808">Transferase</keyword>
<dbReference type="EC" id="2.1.1.100" evidence="3 10"/>
<protein>
    <recommendedName>
        <fullName evidence="3 10">Protein-S-isoprenylcysteine O-methyltransferase</fullName>
        <ecNumber evidence="3 10">2.1.1.100</ecNumber>
    </recommendedName>
</protein>
<dbReference type="Pfam" id="PF04140">
    <property type="entry name" value="ICMT"/>
    <property type="match status" value="1"/>
</dbReference>
<dbReference type="GO" id="GO:0005789">
    <property type="term" value="C:endoplasmic reticulum membrane"/>
    <property type="evidence" value="ECO:0007669"/>
    <property type="project" value="UniProtKB-SubCell"/>
</dbReference>
<evidence type="ECO:0000256" key="5">
    <source>
        <dbReference type="ARBA" id="ARBA00022679"/>
    </source>
</evidence>
<evidence type="ECO:0000256" key="6">
    <source>
        <dbReference type="ARBA" id="ARBA00022691"/>
    </source>
</evidence>
<dbReference type="InterPro" id="IPR025770">
    <property type="entry name" value="PPMT_MeTrfase"/>
</dbReference>
<evidence type="ECO:0000313" key="11">
    <source>
        <dbReference type="EMBL" id="CAD9298600.1"/>
    </source>
</evidence>
<dbReference type="PANTHER" id="PTHR12714">
    <property type="entry name" value="PROTEIN-S ISOPRENYLCYSTEINE O-METHYLTRANSFERASE"/>
    <property type="match status" value="1"/>
</dbReference>
<dbReference type="EMBL" id="HBGK01039447">
    <property type="protein sequence ID" value="CAD9298600.1"/>
    <property type="molecule type" value="Transcribed_RNA"/>
</dbReference>
<feature type="transmembrane region" description="Helical" evidence="10">
    <location>
        <begin position="20"/>
        <end position="39"/>
    </location>
</feature>
<keyword evidence="7 10" id="KW-0812">Transmembrane</keyword>
<dbReference type="GO" id="GO:0004671">
    <property type="term" value="F:protein C-terminal S-isoprenylcysteine carboxyl O-methyltransferase activity"/>
    <property type="evidence" value="ECO:0007669"/>
    <property type="project" value="UniProtKB-EC"/>
</dbReference>